<dbReference type="Proteomes" id="UP000708208">
    <property type="component" value="Unassembled WGS sequence"/>
</dbReference>
<protein>
    <recommendedName>
        <fullName evidence="1">USP domain-containing protein</fullName>
    </recommendedName>
</protein>
<dbReference type="PROSITE" id="PS50235">
    <property type="entry name" value="USP_3"/>
    <property type="match status" value="1"/>
</dbReference>
<dbReference type="PROSITE" id="PS00972">
    <property type="entry name" value="USP_1"/>
    <property type="match status" value="1"/>
</dbReference>
<dbReference type="AlphaFoldDB" id="A0A8J2PNB3"/>
<reference evidence="2" key="1">
    <citation type="submission" date="2021-06" db="EMBL/GenBank/DDBJ databases">
        <authorList>
            <person name="Hodson N. C."/>
            <person name="Mongue J. A."/>
            <person name="Jaron S. K."/>
        </authorList>
    </citation>
    <scope>NUCLEOTIDE SEQUENCE</scope>
</reference>
<dbReference type="OrthoDB" id="2248014at2759"/>
<name>A0A8J2PNB3_9HEXA</name>
<evidence type="ECO:0000259" key="1">
    <source>
        <dbReference type="PROSITE" id="PS50235"/>
    </source>
</evidence>
<feature type="non-terminal residue" evidence="2">
    <location>
        <position position="172"/>
    </location>
</feature>
<sequence length="172" mass="19092">MAGLWTCNLAGGLFVRFMVDELILTKSGAESNRGVGFKIGCIPSMIQSLIISMDLGYPVRDEAARVDRGRWVLNALVSPVDKLFEIITAIVGCSDGLYEFVGRYRVLTLDGRILHPVTQFNEFDDGSVFRILNIVRKPAGRVRSPEYQIRDVVCGLRNQGNTCFMNSGLQCL</sequence>
<evidence type="ECO:0000313" key="3">
    <source>
        <dbReference type="Proteomes" id="UP000708208"/>
    </source>
</evidence>
<accession>A0A8J2PNB3</accession>
<feature type="domain" description="USP" evidence="1">
    <location>
        <begin position="154"/>
        <end position="172"/>
    </location>
</feature>
<dbReference type="InterPro" id="IPR018200">
    <property type="entry name" value="USP_CS"/>
</dbReference>
<comment type="caution">
    <text evidence="2">The sequence shown here is derived from an EMBL/GenBank/DDBJ whole genome shotgun (WGS) entry which is preliminary data.</text>
</comment>
<keyword evidence="3" id="KW-1185">Reference proteome</keyword>
<organism evidence="2 3">
    <name type="scientific">Allacma fusca</name>
    <dbReference type="NCBI Taxonomy" id="39272"/>
    <lineage>
        <taxon>Eukaryota</taxon>
        <taxon>Metazoa</taxon>
        <taxon>Ecdysozoa</taxon>
        <taxon>Arthropoda</taxon>
        <taxon>Hexapoda</taxon>
        <taxon>Collembola</taxon>
        <taxon>Symphypleona</taxon>
        <taxon>Sminthuridae</taxon>
        <taxon>Allacma</taxon>
    </lineage>
</organism>
<dbReference type="EMBL" id="CAJVCH010553940">
    <property type="protein sequence ID" value="CAG7830040.1"/>
    <property type="molecule type" value="Genomic_DNA"/>
</dbReference>
<gene>
    <name evidence="2" type="ORF">AFUS01_LOCUS39868</name>
</gene>
<dbReference type="GO" id="GO:0004843">
    <property type="term" value="F:cysteine-type deubiquitinase activity"/>
    <property type="evidence" value="ECO:0007669"/>
    <property type="project" value="InterPro"/>
</dbReference>
<evidence type="ECO:0000313" key="2">
    <source>
        <dbReference type="EMBL" id="CAG7830040.1"/>
    </source>
</evidence>
<dbReference type="InterPro" id="IPR028889">
    <property type="entry name" value="USP"/>
</dbReference>
<proteinExistence type="predicted"/>